<evidence type="ECO:0000313" key="2">
    <source>
        <dbReference type="Proteomes" id="UP000195402"/>
    </source>
</evidence>
<dbReference type="Proteomes" id="UP000195402">
    <property type="component" value="Unassembled WGS sequence"/>
</dbReference>
<dbReference type="AlphaFoldDB" id="A0A200PRK0"/>
<keyword evidence="2" id="KW-1185">Reference proteome</keyword>
<protein>
    <submittedName>
        <fullName evidence="1">Uncharacterized protein</fullName>
    </submittedName>
</protein>
<accession>A0A200PRK0</accession>
<comment type="caution">
    <text evidence="1">The sequence shown here is derived from an EMBL/GenBank/DDBJ whole genome shotgun (WGS) entry which is preliminary data.</text>
</comment>
<reference evidence="1 2" key="1">
    <citation type="journal article" date="2017" name="Mol. Plant">
        <title>The Genome of Medicinal Plant Macleaya cordata Provides New Insights into Benzylisoquinoline Alkaloids Metabolism.</title>
        <authorList>
            <person name="Liu X."/>
            <person name="Liu Y."/>
            <person name="Huang P."/>
            <person name="Ma Y."/>
            <person name="Qing Z."/>
            <person name="Tang Q."/>
            <person name="Cao H."/>
            <person name="Cheng P."/>
            <person name="Zheng Y."/>
            <person name="Yuan Z."/>
            <person name="Zhou Y."/>
            <person name="Liu J."/>
            <person name="Tang Z."/>
            <person name="Zhuo Y."/>
            <person name="Zhang Y."/>
            <person name="Yu L."/>
            <person name="Huang J."/>
            <person name="Yang P."/>
            <person name="Peng Q."/>
            <person name="Zhang J."/>
            <person name="Jiang W."/>
            <person name="Zhang Z."/>
            <person name="Lin K."/>
            <person name="Ro D.K."/>
            <person name="Chen X."/>
            <person name="Xiong X."/>
            <person name="Shang Y."/>
            <person name="Huang S."/>
            <person name="Zeng J."/>
        </authorList>
    </citation>
    <scope>NUCLEOTIDE SEQUENCE [LARGE SCALE GENOMIC DNA]</scope>
    <source>
        <strain evidence="2">cv. BLH2017</strain>
        <tissue evidence="1">Root</tissue>
    </source>
</reference>
<evidence type="ECO:0000313" key="1">
    <source>
        <dbReference type="EMBL" id="OVA00825.1"/>
    </source>
</evidence>
<dbReference type="EMBL" id="MVGT01004287">
    <property type="protein sequence ID" value="OVA00825.1"/>
    <property type="molecule type" value="Genomic_DNA"/>
</dbReference>
<dbReference type="InParanoid" id="A0A200PRK0"/>
<gene>
    <name evidence="1" type="ORF">BVC80_9083g137</name>
</gene>
<sequence>MWRRQKAANTISNAQDVVHYSSITIKSATQAKVTEASNKDRPLRSFGLIIDVGICMATKAWAITLIEPIGPNQYLTWQFRAGDQNTDVSDHQSSLSFQQNQESFRALSLSSFLSLEWISHPVVIERVSGDPKFTPQSSFMAIKATTKRKITDETQKKKKKK</sequence>
<name>A0A200PRK0_MACCD</name>
<proteinExistence type="predicted"/>
<organism evidence="1 2">
    <name type="scientific">Macleaya cordata</name>
    <name type="common">Five-seeded plume-poppy</name>
    <name type="synonym">Bocconia cordata</name>
    <dbReference type="NCBI Taxonomy" id="56857"/>
    <lineage>
        <taxon>Eukaryota</taxon>
        <taxon>Viridiplantae</taxon>
        <taxon>Streptophyta</taxon>
        <taxon>Embryophyta</taxon>
        <taxon>Tracheophyta</taxon>
        <taxon>Spermatophyta</taxon>
        <taxon>Magnoliopsida</taxon>
        <taxon>Ranunculales</taxon>
        <taxon>Papaveraceae</taxon>
        <taxon>Papaveroideae</taxon>
        <taxon>Macleaya</taxon>
    </lineage>
</organism>